<dbReference type="InterPro" id="IPR058163">
    <property type="entry name" value="LysR-type_TF_proteobact-type"/>
</dbReference>
<gene>
    <name evidence="3" type="ORF">HHL24_00295</name>
</gene>
<comment type="similarity">
    <text evidence="1">Belongs to the LysR transcriptional regulatory family.</text>
</comment>
<dbReference type="Gene3D" id="3.40.190.290">
    <property type="match status" value="1"/>
</dbReference>
<comment type="caution">
    <text evidence="3">The sequence shown here is derived from an EMBL/GenBank/DDBJ whole genome shotgun (WGS) entry which is preliminary data.</text>
</comment>
<dbReference type="SUPFAM" id="SSF53850">
    <property type="entry name" value="Periplasmic binding protein-like II"/>
    <property type="match status" value="1"/>
</dbReference>
<proteinExistence type="inferred from homology"/>
<sequence>MKRKKKFCSSTLPREAVIAGFGIGYLPDFLGRDALATGMLTTLLDEHWIAPGQFSILWPSSRQLSSKLRVFVDFMCAKLFRVP</sequence>
<dbReference type="AlphaFoldDB" id="A0A848I9S4"/>
<organism evidence="3 4">
    <name type="scientific">Paraburkholderia polaris</name>
    <dbReference type="NCBI Taxonomy" id="2728848"/>
    <lineage>
        <taxon>Bacteria</taxon>
        <taxon>Pseudomonadati</taxon>
        <taxon>Pseudomonadota</taxon>
        <taxon>Betaproteobacteria</taxon>
        <taxon>Burkholderiales</taxon>
        <taxon>Burkholderiaceae</taxon>
        <taxon>Paraburkholderia</taxon>
    </lineage>
</organism>
<evidence type="ECO:0000256" key="1">
    <source>
        <dbReference type="ARBA" id="ARBA00009437"/>
    </source>
</evidence>
<evidence type="ECO:0000313" key="4">
    <source>
        <dbReference type="Proteomes" id="UP000544134"/>
    </source>
</evidence>
<feature type="domain" description="LysR substrate-binding" evidence="2">
    <location>
        <begin position="14"/>
        <end position="75"/>
    </location>
</feature>
<dbReference type="Pfam" id="PF03466">
    <property type="entry name" value="LysR_substrate"/>
    <property type="match status" value="1"/>
</dbReference>
<name>A0A848I9S4_9BURK</name>
<reference evidence="3 4" key="1">
    <citation type="submission" date="2020-04" db="EMBL/GenBank/DDBJ databases">
        <title>Paraburkholderia sp. RP-4-7 isolated from soil.</title>
        <authorList>
            <person name="Dahal R.H."/>
        </authorList>
    </citation>
    <scope>NUCLEOTIDE SEQUENCE [LARGE SCALE GENOMIC DNA]</scope>
    <source>
        <strain evidence="3 4">RP-4-7</strain>
    </source>
</reference>
<keyword evidence="4" id="KW-1185">Reference proteome</keyword>
<dbReference type="Proteomes" id="UP000544134">
    <property type="component" value="Unassembled WGS sequence"/>
</dbReference>
<dbReference type="InterPro" id="IPR005119">
    <property type="entry name" value="LysR_subst-bd"/>
</dbReference>
<evidence type="ECO:0000313" key="3">
    <source>
        <dbReference type="EMBL" id="NML96406.1"/>
    </source>
</evidence>
<dbReference type="PANTHER" id="PTHR30537">
    <property type="entry name" value="HTH-TYPE TRANSCRIPTIONAL REGULATOR"/>
    <property type="match status" value="1"/>
</dbReference>
<evidence type="ECO:0000259" key="2">
    <source>
        <dbReference type="Pfam" id="PF03466"/>
    </source>
</evidence>
<dbReference type="PANTHER" id="PTHR30537:SF5">
    <property type="entry name" value="HTH-TYPE TRANSCRIPTIONAL ACTIVATOR TTDR-RELATED"/>
    <property type="match status" value="1"/>
</dbReference>
<protein>
    <recommendedName>
        <fullName evidence="2">LysR substrate-binding domain-containing protein</fullName>
    </recommendedName>
</protein>
<dbReference type="EMBL" id="JABBGJ010000001">
    <property type="protein sequence ID" value="NML96406.1"/>
    <property type="molecule type" value="Genomic_DNA"/>
</dbReference>
<accession>A0A848I9S4</accession>